<sequence>MLARAVHNLKPRFGTAFTRGFSGRNSDGKSGGGDKQPAAPRTVQEARMQKIDRMVFPMAEEKLSKGYTNSLYTKRLSANTTYTLKDIREEETKSNATNTREAKKKVIDPFVALKMNPLKEYKNTVMLSQFVTEMGRIKARYKTGITAKSQRRIAKAIRRARSFGLIPVTKRYNIGMKAASFEGRTGI</sequence>
<dbReference type="GO" id="GO:0032543">
    <property type="term" value="P:mitochondrial translation"/>
    <property type="evidence" value="ECO:0007669"/>
    <property type="project" value="TreeGrafter"/>
</dbReference>
<dbReference type="PANTHER" id="PTHR13479:SF40">
    <property type="entry name" value="SMALL RIBOSOMAL SUBUNIT PROTEIN BS18M"/>
    <property type="match status" value="1"/>
</dbReference>
<keyword evidence="8" id="KW-1185">Reference proteome</keyword>
<keyword evidence="2 5" id="KW-0689">Ribosomal protein</keyword>
<feature type="region of interest" description="Disordered" evidence="6">
    <location>
        <begin position="15"/>
        <end position="44"/>
    </location>
</feature>
<organism evidence="7 8">
    <name type="scientific">Coemansia guatemalensis</name>
    <dbReference type="NCBI Taxonomy" id="2761395"/>
    <lineage>
        <taxon>Eukaryota</taxon>
        <taxon>Fungi</taxon>
        <taxon>Fungi incertae sedis</taxon>
        <taxon>Zoopagomycota</taxon>
        <taxon>Kickxellomycotina</taxon>
        <taxon>Kickxellomycetes</taxon>
        <taxon>Kickxellales</taxon>
        <taxon>Kickxellaceae</taxon>
        <taxon>Coemansia</taxon>
    </lineage>
</organism>
<accession>A0A9W8HV75</accession>
<dbReference type="SUPFAM" id="SSF46911">
    <property type="entry name" value="Ribosomal protein S18"/>
    <property type="match status" value="1"/>
</dbReference>
<evidence type="ECO:0000256" key="1">
    <source>
        <dbReference type="ARBA" id="ARBA00005589"/>
    </source>
</evidence>
<dbReference type="InterPro" id="IPR001648">
    <property type="entry name" value="Ribosomal_bS18"/>
</dbReference>
<dbReference type="HAMAP" id="MF_00270">
    <property type="entry name" value="Ribosomal_bS18"/>
    <property type="match status" value="1"/>
</dbReference>
<comment type="similarity">
    <text evidence="1 5">Belongs to the bacterial ribosomal protein bS18 family.</text>
</comment>
<evidence type="ECO:0000313" key="7">
    <source>
        <dbReference type="EMBL" id="KAJ2801493.1"/>
    </source>
</evidence>
<comment type="caution">
    <text evidence="7">The sequence shown here is derived from an EMBL/GenBank/DDBJ whole genome shotgun (WGS) entry which is preliminary data.</text>
</comment>
<dbReference type="InterPro" id="IPR036870">
    <property type="entry name" value="Ribosomal_bS18_sf"/>
</dbReference>
<evidence type="ECO:0000256" key="5">
    <source>
        <dbReference type="RuleBase" id="RU003910"/>
    </source>
</evidence>
<dbReference type="GO" id="GO:0003735">
    <property type="term" value="F:structural constituent of ribosome"/>
    <property type="evidence" value="ECO:0007669"/>
    <property type="project" value="InterPro"/>
</dbReference>
<keyword evidence="3 5" id="KW-0687">Ribonucleoprotein</keyword>
<dbReference type="EMBL" id="JANBUO010000802">
    <property type="protein sequence ID" value="KAJ2801493.1"/>
    <property type="molecule type" value="Genomic_DNA"/>
</dbReference>
<protein>
    <recommendedName>
        <fullName evidence="4">Small ribosomal subunit protein bS18m</fullName>
    </recommendedName>
</protein>
<dbReference type="PANTHER" id="PTHR13479">
    <property type="entry name" value="30S RIBOSOMAL PROTEIN S18"/>
    <property type="match status" value="1"/>
</dbReference>
<dbReference type="GO" id="GO:0070181">
    <property type="term" value="F:small ribosomal subunit rRNA binding"/>
    <property type="evidence" value="ECO:0007669"/>
    <property type="project" value="TreeGrafter"/>
</dbReference>
<dbReference type="Proteomes" id="UP001140094">
    <property type="component" value="Unassembled WGS sequence"/>
</dbReference>
<dbReference type="PRINTS" id="PR00974">
    <property type="entry name" value="RIBOSOMALS18"/>
</dbReference>
<dbReference type="OrthoDB" id="21463at2759"/>
<name>A0A9W8HV75_9FUNG</name>
<gene>
    <name evidence="7" type="ORF">H4R20_003649</name>
</gene>
<evidence type="ECO:0000313" key="8">
    <source>
        <dbReference type="Proteomes" id="UP001140094"/>
    </source>
</evidence>
<evidence type="ECO:0000256" key="3">
    <source>
        <dbReference type="ARBA" id="ARBA00023274"/>
    </source>
</evidence>
<dbReference type="Pfam" id="PF01084">
    <property type="entry name" value="Ribosomal_S18"/>
    <property type="match status" value="1"/>
</dbReference>
<dbReference type="AlphaFoldDB" id="A0A9W8HV75"/>
<evidence type="ECO:0000256" key="6">
    <source>
        <dbReference type="SAM" id="MobiDB-lite"/>
    </source>
</evidence>
<dbReference type="GO" id="GO:0005763">
    <property type="term" value="C:mitochondrial small ribosomal subunit"/>
    <property type="evidence" value="ECO:0007669"/>
    <property type="project" value="TreeGrafter"/>
</dbReference>
<dbReference type="Gene3D" id="4.10.640.10">
    <property type="entry name" value="Ribosomal protein S18"/>
    <property type="match status" value="1"/>
</dbReference>
<evidence type="ECO:0000256" key="2">
    <source>
        <dbReference type="ARBA" id="ARBA00022980"/>
    </source>
</evidence>
<reference evidence="7" key="1">
    <citation type="submission" date="2022-07" db="EMBL/GenBank/DDBJ databases">
        <title>Phylogenomic reconstructions and comparative analyses of Kickxellomycotina fungi.</title>
        <authorList>
            <person name="Reynolds N.K."/>
            <person name="Stajich J.E."/>
            <person name="Barry K."/>
            <person name="Grigoriev I.V."/>
            <person name="Crous P."/>
            <person name="Smith M.E."/>
        </authorList>
    </citation>
    <scope>NUCLEOTIDE SEQUENCE</scope>
    <source>
        <strain evidence="7">NRRL 1565</strain>
    </source>
</reference>
<evidence type="ECO:0000256" key="4">
    <source>
        <dbReference type="ARBA" id="ARBA00035264"/>
    </source>
</evidence>
<proteinExistence type="inferred from homology"/>
<dbReference type="NCBIfam" id="TIGR00165">
    <property type="entry name" value="S18"/>
    <property type="match status" value="1"/>
</dbReference>